<comment type="subcellular location">
    <subcellularLocation>
        <location evidence="2">Cytoplasm</location>
    </subcellularLocation>
    <subcellularLocation>
        <location evidence="1">Membrane</location>
        <topology evidence="1">Single-pass membrane protein</topology>
    </subcellularLocation>
</comment>
<feature type="region of interest" description="Disordered" evidence="9">
    <location>
        <begin position="216"/>
        <end position="322"/>
    </location>
</feature>
<dbReference type="AlphaFoldDB" id="A0A5C6MN51"/>
<evidence type="ECO:0000256" key="5">
    <source>
        <dbReference type="ARBA" id="ARBA00022989"/>
    </source>
</evidence>
<reference evidence="11 12" key="1">
    <citation type="submission" date="2019-04" db="EMBL/GenBank/DDBJ databases">
        <title>Chromosome genome assembly for Takifugu flavidus.</title>
        <authorList>
            <person name="Xiao S."/>
        </authorList>
    </citation>
    <scope>NUCLEOTIDE SEQUENCE [LARGE SCALE GENOMIC DNA]</scope>
    <source>
        <strain evidence="11">HTHZ2018</strain>
        <tissue evidence="11">Muscle</tissue>
    </source>
</reference>
<gene>
    <name evidence="11" type="ORF">D4764_08G0005790</name>
</gene>
<feature type="coiled-coil region" evidence="8">
    <location>
        <begin position="162"/>
        <end position="189"/>
    </location>
</feature>
<dbReference type="GO" id="GO:0005737">
    <property type="term" value="C:cytoplasm"/>
    <property type="evidence" value="ECO:0007669"/>
    <property type="project" value="UniProtKB-SubCell"/>
</dbReference>
<keyword evidence="5 10" id="KW-1133">Transmembrane helix</keyword>
<dbReference type="Pfam" id="PF05781">
    <property type="entry name" value="MRVI1"/>
    <property type="match status" value="1"/>
</dbReference>
<evidence type="ECO:0000256" key="7">
    <source>
        <dbReference type="ARBA" id="ARBA00023136"/>
    </source>
</evidence>
<evidence type="ECO:0000256" key="6">
    <source>
        <dbReference type="ARBA" id="ARBA00023054"/>
    </source>
</evidence>
<accession>A0A5C6MN51</accession>
<evidence type="ECO:0000256" key="10">
    <source>
        <dbReference type="SAM" id="Phobius"/>
    </source>
</evidence>
<dbReference type="InterPro" id="IPR008677">
    <property type="entry name" value="MRVI1"/>
</dbReference>
<comment type="caution">
    <text evidence="11">The sequence shown here is derived from an EMBL/GenBank/DDBJ whole genome shotgun (WGS) entry which is preliminary data.</text>
</comment>
<keyword evidence="4 10" id="KW-0812">Transmembrane</keyword>
<sequence length="372" mass="42046">MDAQPEAKTDNSCPAVDLSEDSDEETSQDESPPVPKWNELSIIERVGLNSVEMSEKDLEMAFAQIAMAFHCDQYTLKQRLQAEEHARNLAEENIQLELSRGRETLETLKGLCIDSQRSRILQRLELSLDILAGTVERISNTAEVLGAVHQEARVSRAVELMLAHVENLRRQHDKNVSDLEEAKKLIQQQSILSPRACSDPEDSDSRMRSFQQVIKRHLKKRVTQSTKKPGRSGSPSSESSCSVLTKEDNCLVDDRPANPDDPPSAPPPPAQSSIPDPDHLPKHPSSRKMQRKNSPPPAVRQRHRITSSLARKKADKDKRSKDVYHRLSVGKSGSVCRRPLALWLDCCRWMLLFIYMLVLFCVITLTFFLLEL</sequence>
<feature type="compositionally biased region" description="Basic and acidic residues" evidence="9">
    <location>
        <begin position="312"/>
        <end position="322"/>
    </location>
</feature>
<feature type="region of interest" description="Disordered" evidence="9">
    <location>
        <begin position="1"/>
        <end position="36"/>
    </location>
</feature>
<keyword evidence="7 10" id="KW-0472">Membrane</keyword>
<keyword evidence="3" id="KW-0963">Cytoplasm</keyword>
<evidence type="ECO:0000256" key="4">
    <source>
        <dbReference type="ARBA" id="ARBA00022692"/>
    </source>
</evidence>
<feature type="compositionally biased region" description="Basic residues" evidence="9">
    <location>
        <begin position="300"/>
        <end position="311"/>
    </location>
</feature>
<evidence type="ECO:0000313" key="12">
    <source>
        <dbReference type="Proteomes" id="UP000324091"/>
    </source>
</evidence>
<evidence type="ECO:0000256" key="3">
    <source>
        <dbReference type="ARBA" id="ARBA00022490"/>
    </source>
</evidence>
<feature type="compositionally biased region" description="Pro residues" evidence="9">
    <location>
        <begin position="259"/>
        <end position="270"/>
    </location>
</feature>
<feature type="compositionally biased region" description="Low complexity" evidence="9">
    <location>
        <begin position="225"/>
        <end position="242"/>
    </location>
</feature>
<keyword evidence="12" id="KW-1185">Reference proteome</keyword>
<proteinExistence type="predicted"/>
<dbReference type="Proteomes" id="UP000324091">
    <property type="component" value="Chromosome 8"/>
</dbReference>
<evidence type="ECO:0000256" key="9">
    <source>
        <dbReference type="SAM" id="MobiDB-lite"/>
    </source>
</evidence>
<protein>
    <submittedName>
        <fullName evidence="11">Lymphoid-restricted membrane protein</fullName>
    </submittedName>
</protein>
<evidence type="ECO:0000256" key="2">
    <source>
        <dbReference type="ARBA" id="ARBA00004496"/>
    </source>
</evidence>
<evidence type="ECO:0000256" key="8">
    <source>
        <dbReference type="SAM" id="Coils"/>
    </source>
</evidence>
<evidence type="ECO:0000313" key="11">
    <source>
        <dbReference type="EMBL" id="TWW56592.1"/>
    </source>
</evidence>
<dbReference type="EMBL" id="RHFK02000021">
    <property type="protein sequence ID" value="TWW56592.1"/>
    <property type="molecule type" value="Genomic_DNA"/>
</dbReference>
<name>A0A5C6MN51_9TELE</name>
<feature type="compositionally biased region" description="Acidic residues" evidence="9">
    <location>
        <begin position="18"/>
        <end position="28"/>
    </location>
</feature>
<keyword evidence="6 8" id="KW-0175">Coiled coil</keyword>
<feature type="region of interest" description="Disordered" evidence="9">
    <location>
        <begin position="190"/>
        <end position="209"/>
    </location>
</feature>
<dbReference type="GO" id="GO:0016020">
    <property type="term" value="C:membrane"/>
    <property type="evidence" value="ECO:0007669"/>
    <property type="project" value="UniProtKB-SubCell"/>
</dbReference>
<dbReference type="PANTHER" id="PTHR15352:SF4">
    <property type="entry name" value="LYMPHOID-RESTRICTED MEMBRANE PROTEIN-LIKE ISOFORM X1"/>
    <property type="match status" value="1"/>
</dbReference>
<evidence type="ECO:0000256" key="1">
    <source>
        <dbReference type="ARBA" id="ARBA00004167"/>
    </source>
</evidence>
<dbReference type="PANTHER" id="PTHR15352">
    <property type="entry name" value="LYMPHOID-RESTRICTED MEMBRANE PROTEIN, JAW1"/>
    <property type="match status" value="1"/>
</dbReference>
<feature type="compositionally biased region" description="Basic residues" evidence="9">
    <location>
        <begin position="282"/>
        <end position="291"/>
    </location>
</feature>
<feature type="transmembrane region" description="Helical" evidence="10">
    <location>
        <begin position="349"/>
        <end position="370"/>
    </location>
</feature>
<feature type="compositionally biased region" description="Basic and acidic residues" evidence="9">
    <location>
        <begin position="245"/>
        <end position="258"/>
    </location>
</feature>
<organism evidence="11 12">
    <name type="scientific">Takifugu flavidus</name>
    <name type="common">sansaifugu</name>
    <dbReference type="NCBI Taxonomy" id="433684"/>
    <lineage>
        <taxon>Eukaryota</taxon>
        <taxon>Metazoa</taxon>
        <taxon>Chordata</taxon>
        <taxon>Craniata</taxon>
        <taxon>Vertebrata</taxon>
        <taxon>Euteleostomi</taxon>
        <taxon>Actinopterygii</taxon>
        <taxon>Neopterygii</taxon>
        <taxon>Teleostei</taxon>
        <taxon>Neoteleostei</taxon>
        <taxon>Acanthomorphata</taxon>
        <taxon>Eupercaria</taxon>
        <taxon>Tetraodontiformes</taxon>
        <taxon>Tetradontoidea</taxon>
        <taxon>Tetraodontidae</taxon>
        <taxon>Takifugu</taxon>
    </lineage>
</organism>